<dbReference type="GO" id="GO:0005634">
    <property type="term" value="C:nucleus"/>
    <property type="evidence" value="ECO:0007669"/>
    <property type="project" value="UniProtKB-SubCell"/>
</dbReference>
<name>A0AAV5II44_9ROSI</name>
<feature type="compositionally biased region" description="Polar residues" evidence="3">
    <location>
        <begin position="83"/>
        <end position="92"/>
    </location>
</feature>
<dbReference type="PANTHER" id="PTHR33172">
    <property type="entry name" value="OS08G0516900 PROTEIN"/>
    <property type="match status" value="1"/>
</dbReference>
<organism evidence="4 5">
    <name type="scientific">Rubroshorea leprosula</name>
    <dbReference type="NCBI Taxonomy" id="152421"/>
    <lineage>
        <taxon>Eukaryota</taxon>
        <taxon>Viridiplantae</taxon>
        <taxon>Streptophyta</taxon>
        <taxon>Embryophyta</taxon>
        <taxon>Tracheophyta</taxon>
        <taxon>Spermatophyta</taxon>
        <taxon>Magnoliopsida</taxon>
        <taxon>eudicotyledons</taxon>
        <taxon>Gunneridae</taxon>
        <taxon>Pentapetalae</taxon>
        <taxon>rosids</taxon>
        <taxon>malvids</taxon>
        <taxon>Malvales</taxon>
        <taxon>Dipterocarpaceae</taxon>
        <taxon>Rubroshorea</taxon>
    </lineage>
</organism>
<evidence type="ECO:0000256" key="2">
    <source>
        <dbReference type="ARBA" id="ARBA00023242"/>
    </source>
</evidence>
<dbReference type="Proteomes" id="UP001054252">
    <property type="component" value="Unassembled WGS sequence"/>
</dbReference>
<gene>
    <name evidence="4" type="ORF">SLEP1_g12398</name>
</gene>
<dbReference type="AlphaFoldDB" id="A0AAV5II44"/>
<evidence type="ECO:0000256" key="3">
    <source>
        <dbReference type="SAM" id="MobiDB-lite"/>
    </source>
</evidence>
<sequence>MSSICSSPSKNSSEESDAESSEKNFSMASLSQRLPIKRGLSKYYEGMSRSFFSLSEVKTVEDIPKPEHHFNKKLRMKRRLKKSISQAPVPSS</sequence>
<dbReference type="PANTHER" id="PTHR33172:SF29">
    <property type="entry name" value="OS06G0559400 PROTEIN"/>
    <property type="match status" value="1"/>
</dbReference>
<dbReference type="EMBL" id="BPVZ01000014">
    <property type="protein sequence ID" value="GKU99568.1"/>
    <property type="molecule type" value="Genomic_DNA"/>
</dbReference>
<feature type="region of interest" description="Disordered" evidence="3">
    <location>
        <begin position="63"/>
        <end position="92"/>
    </location>
</feature>
<feature type="compositionally biased region" description="Basic residues" evidence="3">
    <location>
        <begin position="70"/>
        <end position="82"/>
    </location>
</feature>
<reference evidence="4 5" key="1">
    <citation type="journal article" date="2021" name="Commun. Biol.">
        <title>The genome of Shorea leprosula (Dipterocarpaceae) highlights the ecological relevance of drought in aseasonal tropical rainforests.</title>
        <authorList>
            <person name="Ng K.K.S."/>
            <person name="Kobayashi M.J."/>
            <person name="Fawcett J.A."/>
            <person name="Hatakeyama M."/>
            <person name="Paape T."/>
            <person name="Ng C.H."/>
            <person name="Ang C.C."/>
            <person name="Tnah L.H."/>
            <person name="Lee C.T."/>
            <person name="Nishiyama T."/>
            <person name="Sese J."/>
            <person name="O'Brien M.J."/>
            <person name="Copetti D."/>
            <person name="Mohd Noor M.I."/>
            <person name="Ong R.C."/>
            <person name="Putra M."/>
            <person name="Sireger I.Z."/>
            <person name="Indrioko S."/>
            <person name="Kosugi Y."/>
            <person name="Izuno A."/>
            <person name="Isagi Y."/>
            <person name="Lee S.L."/>
            <person name="Shimizu K.K."/>
        </authorList>
    </citation>
    <scope>NUCLEOTIDE SEQUENCE [LARGE SCALE GENOMIC DNA]</scope>
    <source>
        <strain evidence="4">214</strain>
    </source>
</reference>
<accession>A0AAV5II44</accession>
<dbReference type="GO" id="GO:0006950">
    <property type="term" value="P:response to stress"/>
    <property type="evidence" value="ECO:0007669"/>
    <property type="project" value="UniProtKB-ARBA"/>
</dbReference>
<keyword evidence="5" id="KW-1185">Reference proteome</keyword>
<comment type="subcellular location">
    <subcellularLocation>
        <location evidence="1">Nucleus</location>
    </subcellularLocation>
</comment>
<protein>
    <submittedName>
        <fullName evidence="4">Uncharacterized protein</fullName>
    </submittedName>
</protein>
<proteinExistence type="predicted"/>
<evidence type="ECO:0000313" key="4">
    <source>
        <dbReference type="EMBL" id="GKU99568.1"/>
    </source>
</evidence>
<feature type="region of interest" description="Disordered" evidence="3">
    <location>
        <begin position="1"/>
        <end position="31"/>
    </location>
</feature>
<dbReference type="InterPro" id="IPR051992">
    <property type="entry name" value="OxStress_Response_Reg"/>
</dbReference>
<evidence type="ECO:0000256" key="1">
    <source>
        <dbReference type="ARBA" id="ARBA00004123"/>
    </source>
</evidence>
<comment type="caution">
    <text evidence="4">The sequence shown here is derived from an EMBL/GenBank/DDBJ whole genome shotgun (WGS) entry which is preliminary data.</text>
</comment>
<feature type="compositionally biased region" description="Low complexity" evidence="3">
    <location>
        <begin position="1"/>
        <end position="11"/>
    </location>
</feature>
<evidence type="ECO:0000313" key="5">
    <source>
        <dbReference type="Proteomes" id="UP001054252"/>
    </source>
</evidence>
<keyword evidence="2" id="KW-0539">Nucleus</keyword>